<comment type="caution">
    <text evidence="1">The sequence shown here is derived from an EMBL/GenBank/DDBJ whole genome shotgun (WGS) entry which is preliminary data.</text>
</comment>
<gene>
    <name evidence="1" type="ORF">EVAR_96080_1</name>
</gene>
<dbReference type="Proteomes" id="UP000299102">
    <property type="component" value="Unassembled WGS sequence"/>
</dbReference>
<keyword evidence="2" id="KW-1185">Reference proteome</keyword>
<name>A0A4C1VGJ4_EUMVA</name>
<dbReference type="EMBL" id="BGZK01000324">
    <property type="protein sequence ID" value="GBP36835.1"/>
    <property type="molecule type" value="Genomic_DNA"/>
</dbReference>
<sequence length="84" mass="9609">MEVSEARSVCEDRIKRSVVSAYPSGKQERLRAGRNRLRARREAAGVNEGCDVTPHDLWYFKKCPRSPLAHVQSARQWPSARPVF</sequence>
<accession>A0A4C1VGJ4</accession>
<dbReference type="AlphaFoldDB" id="A0A4C1VGJ4"/>
<evidence type="ECO:0000313" key="1">
    <source>
        <dbReference type="EMBL" id="GBP36835.1"/>
    </source>
</evidence>
<organism evidence="1 2">
    <name type="scientific">Eumeta variegata</name>
    <name type="common">Bagworm moth</name>
    <name type="synonym">Eumeta japonica</name>
    <dbReference type="NCBI Taxonomy" id="151549"/>
    <lineage>
        <taxon>Eukaryota</taxon>
        <taxon>Metazoa</taxon>
        <taxon>Ecdysozoa</taxon>
        <taxon>Arthropoda</taxon>
        <taxon>Hexapoda</taxon>
        <taxon>Insecta</taxon>
        <taxon>Pterygota</taxon>
        <taxon>Neoptera</taxon>
        <taxon>Endopterygota</taxon>
        <taxon>Lepidoptera</taxon>
        <taxon>Glossata</taxon>
        <taxon>Ditrysia</taxon>
        <taxon>Tineoidea</taxon>
        <taxon>Psychidae</taxon>
        <taxon>Oiketicinae</taxon>
        <taxon>Eumeta</taxon>
    </lineage>
</organism>
<reference evidence="1 2" key="1">
    <citation type="journal article" date="2019" name="Commun. Biol.">
        <title>The bagworm genome reveals a unique fibroin gene that provides high tensile strength.</title>
        <authorList>
            <person name="Kono N."/>
            <person name="Nakamura H."/>
            <person name="Ohtoshi R."/>
            <person name="Tomita M."/>
            <person name="Numata K."/>
            <person name="Arakawa K."/>
        </authorList>
    </citation>
    <scope>NUCLEOTIDE SEQUENCE [LARGE SCALE GENOMIC DNA]</scope>
</reference>
<evidence type="ECO:0000313" key="2">
    <source>
        <dbReference type="Proteomes" id="UP000299102"/>
    </source>
</evidence>
<proteinExistence type="predicted"/>
<protein>
    <submittedName>
        <fullName evidence="1">Uncharacterized protein</fullName>
    </submittedName>
</protein>